<dbReference type="SUPFAM" id="SSF51246">
    <property type="entry name" value="Rudiment single hybrid motif"/>
    <property type="match status" value="1"/>
</dbReference>
<dbReference type="Gene3D" id="3.30.470.20">
    <property type="entry name" value="ATP-grasp fold, B domain"/>
    <property type="match status" value="1"/>
</dbReference>
<accession>A1RWE9</accession>
<keyword evidence="3 6" id="KW-0547">Nucleotide-binding</keyword>
<reference evidence="10" key="1">
    <citation type="journal article" date="2008" name="J. Bacteriol.">
        <title>Genome sequence of Thermofilum pendens reveals an exceptional loss of biosynthetic pathways without genome reduction.</title>
        <authorList>
            <person name="Anderson I."/>
            <person name="Rodriguez J."/>
            <person name="Susanti D."/>
            <person name="Porat I."/>
            <person name="Reich C."/>
            <person name="Ulrich L.E."/>
            <person name="Elkins J.G."/>
            <person name="Mavromatis K."/>
            <person name="Lykidis A."/>
            <person name="Kim E."/>
            <person name="Thompson L.S."/>
            <person name="Nolan M."/>
            <person name="Land M."/>
            <person name="Copeland A."/>
            <person name="Lapidus A."/>
            <person name="Lucas S."/>
            <person name="Detter C."/>
            <person name="Zhulin I.B."/>
            <person name="Olsen G.J."/>
            <person name="Whitman W."/>
            <person name="Mukhopadhyay B."/>
            <person name="Bristow J."/>
            <person name="Kyrpides N."/>
        </authorList>
    </citation>
    <scope>NUCLEOTIDE SEQUENCE [LARGE SCALE GENOMIC DNA]</scope>
    <source>
        <strain evidence="10">DSM 2475 / Hrk 5</strain>
    </source>
</reference>
<dbReference type="PROSITE" id="PS00866">
    <property type="entry name" value="CPSASE_1"/>
    <property type="match status" value="1"/>
</dbReference>
<proteinExistence type="predicted"/>
<dbReference type="InterPro" id="IPR011761">
    <property type="entry name" value="ATP-grasp"/>
</dbReference>
<dbReference type="AlphaFoldDB" id="A1RWE9"/>
<dbReference type="KEGG" id="tpe:Tpen_0119"/>
<dbReference type="PROSITE" id="PS50975">
    <property type="entry name" value="ATP_GRASP"/>
    <property type="match status" value="1"/>
</dbReference>
<dbReference type="RefSeq" id="WP_011751794.1">
    <property type="nucleotide sequence ID" value="NC_008698.1"/>
</dbReference>
<gene>
    <name evidence="9" type="ordered locus">Tpen_0119</name>
</gene>
<dbReference type="HOGENOM" id="CLU_000395_3_2_2"/>
<dbReference type="InterPro" id="IPR005479">
    <property type="entry name" value="CPAse_ATP-bd"/>
</dbReference>
<dbReference type="InterPro" id="IPR005482">
    <property type="entry name" value="Biotin_COase_C"/>
</dbReference>
<dbReference type="EMBL" id="CP000505">
    <property type="protein sequence ID" value="ABL77529.1"/>
    <property type="molecule type" value="Genomic_DNA"/>
</dbReference>
<dbReference type="InterPro" id="IPR016185">
    <property type="entry name" value="PreATP-grasp_dom_sf"/>
</dbReference>
<protein>
    <submittedName>
        <fullName evidence="9">Pyruvate carboxylase subunit A</fullName>
        <ecNumber evidence="9">6.4.1.1</ecNumber>
    </submittedName>
</protein>
<evidence type="ECO:0000256" key="3">
    <source>
        <dbReference type="ARBA" id="ARBA00022741"/>
    </source>
</evidence>
<dbReference type="eggNOG" id="arCOG01590">
    <property type="taxonomic scope" value="Archaea"/>
</dbReference>
<dbReference type="InterPro" id="IPR011764">
    <property type="entry name" value="Biotin_carboxylation_dom"/>
</dbReference>
<dbReference type="GeneID" id="4600921"/>
<dbReference type="Pfam" id="PF02785">
    <property type="entry name" value="Biotin_carb_C"/>
    <property type="match status" value="1"/>
</dbReference>
<comment type="cofactor">
    <cofactor evidence="1">
        <name>Co(2+)</name>
        <dbReference type="ChEBI" id="CHEBI:48828"/>
    </cofactor>
</comment>
<keyword evidence="10" id="KW-1185">Reference proteome</keyword>
<evidence type="ECO:0000259" key="7">
    <source>
        <dbReference type="PROSITE" id="PS50975"/>
    </source>
</evidence>
<keyword evidence="4 6" id="KW-0067">ATP-binding</keyword>
<dbReference type="Pfam" id="PF00289">
    <property type="entry name" value="Biotin_carb_N"/>
    <property type="match status" value="1"/>
</dbReference>
<dbReference type="InterPro" id="IPR050856">
    <property type="entry name" value="Biotin_carboxylase_complex"/>
</dbReference>
<dbReference type="SUPFAM" id="SSF56059">
    <property type="entry name" value="Glutathione synthetase ATP-binding domain-like"/>
    <property type="match status" value="1"/>
</dbReference>
<evidence type="ECO:0000313" key="10">
    <source>
        <dbReference type="Proteomes" id="UP000000641"/>
    </source>
</evidence>
<dbReference type="STRING" id="368408.Tpen_0119"/>
<dbReference type="PANTHER" id="PTHR18866:SF33">
    <property type="entry name" value="METHYLCROTONOYL-COA CARBOXYLASE SUBUNIT ALPHA, MITOCHONDRIAL-RELATED"/>
    <property type="match status" value="1"/>
</dbReference>
<dbReference type="FunFam" id="3.40.50.20:FF:000010">
    <property type="entry name" value="Propionyl-CoA carboxylase subunit alpha"/>
    <property type="match status" value="1"/>
</dbReference>
<evidence type="ECO:0000313" key="9">
    <source>
        <dbReference type="EMBL" id="ABL77529.1"/>
    </source>
</evidence>
<sequence length="492" mass="54837">MGEIRKLLVANRGEIAVRIFRTARDLGIKTVAVYSDADKLSLHRLLADESYYLGPPEPAKSYLNAERIVKIAVSAGADAVHPGYGFLSQNPSFARMVIEEGLIWVGPKPETMKLVGDKLGARKFFSSKGIPVVPGAFEAVDFNSALSIAEEIGFPVIVKPAGGGGGIGMFVAHTPEDLEKNLEKARQLAGSAFARTEVYVEKYFPRAKHIEVQILGDKRGRVVHLFERECSVQRRYQKVVEEAPSPSLTQEEREKLLSAAVKAAEACGYENAGTFEFLFDVESRNFYFLEVNSRIQVEHPVTELVTGLDIVKLQLTVAEGGEIPFRQGEVQLRGHAIEARVYAEDPSSGFIPSPGRITYLREPAGPWVRVDSGVYEGFEVPPFYDPLLMKVVSWGQDREEARTRLLRALNELRISGVKHNKYLIVRVLEDARFRDASYTTRLLEDPAFYENLLSEDPAPDAERRIVQAQEGGEKGERTRINAWRVLARIHPG</sequence>
<dbReference type="GO" id="GO:0046872">
    <property type="term" value="F:metal ion binding"/>
    <property type="evidence" value="ECO:0007669"/>
    <property type="project" value="InterPro"/>
</dbReference>
<evidence type="ECO:0000256" key="6">
    <source>
        <dbReference type="PROSITE-ProRule" id="PRU00409"/>
    </source>
</evidence>
<feature type="domain" description="ATP-grasp" evidence="7">
    <location>
        <begin position="122"/>
        <end position="319"/>
    </location>
</feature>
<keyword evidence="9" id="KW-0670">Pyruvate</keyword>
<evidence type="ECO:0000256" key="5">
    <source>
        <dbReference type="ARBA" id="ARBA00023267"/>
    </source>
</evidence>
<dbReference type="PANTHER" id="PTHR18866">
    <property type="entry name" value="CARBOXYLASE:PYRUVATE/ACETYL-COA/PROPIONYL-COA CARBOXYLASE"/>
    <property type="match status" value="1"/>
</dbReference>
<dbReference type="SUPFAM" id="SSF52440">
    <property type="entry name" value="PreATP-grasp domain"/>
    <property type="match status" value="1"/>
</dbReference>
<evidence type="ECO:0000256" key="4">
    <source>
        <dbReference type="ARBA" id="ARBA00022840"/>
    </source>
</evidence>
<dbReference type="InterPro" id="IPR005481">
    <property type="entry name" value="BC-like_N"/>
</dbReference>
<feature type="domain" description="Biotin carboxylation" evidence="8">
    <location>
        <begin position="3"/>
        <end position="448"/>
    </location>
</feature>
<dbReference type="Proteomes" id="UP000000641">
    <property type="component" value="Chromosome"/>
</dbReference>
<organism evidence="9 10">
    <name type="scientific">Thermofilum pendens (strain DSM 2475 / Hrk 5)</name>
    <dbReference type="NCBI Taxonomy" id="368408"/>
    <lineage>
        <taxon>Archaea</taxon>
        <taxon>Thermoproteota</taxon>
        <taxon>Thermoprotei</taxon>
        <taxon>Thermofilales</taxon>
        <taxon>Thermofilaceae</taxon>
        <taxon>Thermofilum</taxon>
    </lineage>
</organism>
<dbReference type="GO" id="GO:0004736">
    <property type="term" value="F:pyruvate carboxylase activity"/>
    <property type="evidence" value="ECO:0007669"/>
    <property type="project" value="UniProtKB-EC"/>
</dbReference>
<dbReference type="GO" id="GO:0005524">
    <property type="term" value="F:ATP binding"/>
    <property type="evidence" value="ECO:0007669"/>
    <property type="project" value="UniProtKB-UniRule"/>
</dbReference>
<name>A1RWE9_THEPD</name>
<dbReference type="SMART" id="SM00878">
    <property type="entry name" value="Biotin_carb_C"/>
    <property type="match status" value="1"/>
</dbReference>
<dbReference type="OrthoDB" id="31083at2157"/>
<dbReference type="InterPro" id="IPR011054">
    <property type="entry name" value="Rudment_hybrid_motif"/>
</dbReference>
<keyword evidence="5" id="KW-0092">Biotin</keyword>
<dbReference type="Pfam" id="PF02786">
    <property type="entry name" value="CPSase_L_D2"/>
    <property type="match status" value="1"/>
</dbReference>
<evidence type="ECO:0000256" key="2">
    <source>
        <dbReference type="ARBA" id="ARBA00022598"/>
    </source>
</evidence>
<dbReference type="PROSITE" id="PS50979">
    <property type="entry name" value="BC"/>
    <property type="match status" value="1"/>
</dbReference>
<evidence type="ECO:0000256" key="1">
    <source>
        <dbReference type="ARBA" id="ARBA00001941"/>
    </source>
</evidence>
<keyword evidence="2 9" id="KW-0436">Ligase</keyword>
<dbReference type="EnsemblBacteria" id="ABL77529">
    <property type="protein sequence ID" value="ABL77529"/>
    <property type="gene ID" value="Tpen_0119"/>
</dbReference>
<evidence type="ECO:0000259" key="8">
    <source>
        <dbReference type="PROSITE" id="PS50979"/>
    </source>
</evidence>
<dbReference type="EC" id="6.4.1.1" evidence="9"/>